<evidence type="ECO:0000313" key="2">
    <source>
        <dbReference type="EMBL" id="MCH81485.1"/>
    </source>
</evidence>
<keyword evidence="3" id="KW-1185">Reference proteome</keyword>
<evidence type="ECO:0000259" key="1">
    <source>
        <dbReference type="Pfam" id="PF13966"/>
    </source>
</evidence>
<dbReference type="Pfam" id="PF13966">
    <property type="entry name" value="zf-RVT"/>
    <property type="match status" value="1"/>
</dbReference>
<feature type="domain" description="Reverse transcriptase zinc-binding" evidence="1">
    <location>
        <begin position="36"/>
        <end position="108"/>
    </location>
</feature>
<comment type="caution">
    <text evidence="2">The sequence shown here is derived from an EMBL/GenBank/DDBJ whole genome shotgun (WGS) entry which is preliminary data.</text>
</comment>
<sequence length="130" mass="15194">MTNISFITQLIESLCDIQFSTTKDDWRWRHELGGVFSIKSAYLILDKRARVWDSWTSPKVIVFSWQLLQDRVPTRQNLHRRMVLVGTTDTLCVFFGAVEESVDHFFVHLIGFLRFDIPLLGGYDRVCVPE</sequence>
<dbReference type="AlphaFoldDB" id="A0A392M2I7"/>
<proteinExistence type="predicted"/>
<organism evidence="2 3">
    <name type="scientific">Trifolium medium</name>
    <dbReference type="NCBI Taxonomy" id="97028"/>
    <lineage>
        <taxon>Eukaryota</taxon>
        <taxon>Viridiplantae</taxon>
        <taxon>Streptophyta</taxon>
        <taxon>Embryophyta</taxon>
        <taxon>Tracheophyta</taxon>
        <taxon>Spermatophyta</taxon>
        <taxon>Magnoliopsida</taxon>
        <taxon>eudicotyledons</taxon>
        <taxon>Gunneridae</taxon>
        <taxon>Pentapetalae</taxon>
        <taxon>rosids</taxon>
        <taxon>fabids</taxon>
        <taxon>Fabales</taxon>
        <taxon>Fabaceae</taxon>
        <taxon>Papilionoideae</taxon>
        <taxon>50 kb inversion clade</taxon>
        <taxon>NPAAA clade</taxon>
        <taxon>Hologalegina</taxon>
        <taxon>IRL clade</taxon>
        <taxon>Trifolieae</taxon>
        <taxon>Trifolium</taxon>
    </lineage>
</organism>
<dbReference type="Proteomes" id="UP000265520">
    <property type="component" value="Unassembled WGS sequence"/>
</dbReference>
<evidence type="ECO:0000313" key="3">
    <source>
        <dbReference type="Proteomes" id="UP000265520"/>
    </source>
</evidence>
<gene>
    <name evidence="2" type="ORF">A2U01_0002274</name>
</gene>
<protein>
    <recommendedName>
        <fullName evidence="1">Reverse transcriptase zinc-binding domain-containing protein</fullName>
    </recommendedName>
</protein>
<dbReference type="InterPro" id="IPR026960">
    <property type="entry name" value="RVT-Znf"/>
</dbReference>
<dbReference type="EMBL" id="LXQA010002361">
    <property type="protein sequence ID" value="MCH81485.1"/>
    <property type="molecule type" value="Genomic_DNA"/>
</dbReference>
<accession>A0A392M2I7</accession>
<reference evidence="2 3" key="1">
    <citation type="journal article" date="2018" name="Front. Plant Sci.">
        <title>Red Clover (Trifolium pratense) and Zigzag Clover (T. medium) - A Picture of Genomic Similarities and Differences.</title>
        <authorList>
            <person name="Dluhosova J."/>
            <person name="Istvanek J."/>
            <person name="Nedelnik J."/>
            <person name="Repkova J."/>
        </authorList>
    </citation>
    <scope>NUCLEOTIDE SEQUENCE [LARGE SCALE GENOMIC DNA]</scope>
    <source>
        <strain evidence="3">cv. 10/8</strain>
        <tissue evidence="2">Leaf</tissue>
    </source>
</reference>
<name>A0A392M2I7_9FABA</name>